<reference evidence="1 2" key="1">
    <citation type="journal article" date="2015" name="Nature">
        <title>rRNA introns, odd ribosomes, and small enigmatic genomes across a large radiation of phyla.</title>
        <authorList>
            <person name="Brown C.T."/>
            <person name="Hug L.A."/>
            <person name="Thomas B.C."/>
            <person name="Sharon I."/>
            <person name="Castelle C.J."/>
            <person name="Singh A."/>
            <person name="Wilkins M.J."/>
            <person name="Williams K.H."/>
            <person name="Banfield J.F."/>
        </authorList>
    </citation>
    <scope>NUCLEOTIDE SEQUENCE [LARGE SCALE GENOMIC DNA]</scope>
</reference>
<evidence type="ECO:0000313" key="2">
    <source>
        <dbReference type="Proteomes" id="UP000034201"/>
    </source>
</evidence>
<name>A0A0G1YZ35_9BACT</name>
<accession>A0A0G1YZ35</accession>
<organism evidence="1 2">
    <name type="scientific">Candidatus Adlerbacteria bacterium GW2011_GWC1_50_9</name>
    <dbReference type="NCBI Taxonomy" id="1618608"/>
    <lineage>
        <taxon>Bacteria</taxon>
        <taxon>Candidatus Adleribacteriota</taxon>
    </lineage>
</organism>
<dbReference type="Proteomes" id="UP000034201">
    <property type="component" value="Unassembled WGS sequence"/>
</dbReference>
<evidence type="ECO:0000313" key="1">
    <source>
        <dbReference type="EMBL" id="KKW20257.1"/>
    </source>
</evidence>
<sequence length="257" mass="28698">MDGSRDMQKTDNLAQFLDGYVVRTNPFGRNSSGERAYRRAERLVAALHILTNHVPSQEPARSEARRVSLGLLSNLLALRDEMRVSVSPAFRAVQASVRELISLVRALSTSGYISFQNAGTVIEALDELGNFLMASQRSSLSESVTFSKDDLLGVHDPVIHPTPARATSSGARFRRVSDKIRRSIKDKMSDMNGTLDRRAQAVLEILKSQGTIGIRDIASNFPEYSEKMIQRELARLIALGRVKKIGFKRWSKYSFVQ</sequence>
<proteinExistence type="predicted"/>
<protein>
    <recommendedName>
        <fullName evidence="3">HTH deoR-type domain-containing protein</fullName>
    </recommendedName>
</protein>
<comment type="caution">
    <text evidence="1">The sequence shown here is derived from an EMBL/GenBank/DDBJ whole genome shotgun (WGS) entry which is preliminary data.</text>
</comment>
<dbReference type="EMBL" id="LCQQ01000040">
    <property type="protein sequence ID" value="KKW20257.1"/>
    <property type="molecule type" value="Genomic_DNA"/>
</dbReference>
<evidence type="ECO:0008006" key="3">
    <source>
        <dbReference type="Google" id="ProtNLM"/>
    </source>
</evidence>
<dbReference type="AlphaFoldDB" id="A0A0G1YZ35"/>
<gene>
    <name evidence="1" type="ORF">UY61_C0040G0004</name>
</gene>